<organism evidence="1">
    <name type="scientific">Agrobacterium albertimagni</name>
    <dbReference type="NCBI Taxonomy" id="147266"/>
    <lineage>
        <taxon>Bacteria</taxon>
        <taxon>Pseudomonadati</taxon>
        <taxon>Pseudomonadota</taxon>
        <taxon>Alphaproteobacteria</taxon>
        <taxon>Hyphomicrobiales</taxon>
        <taxon>Rhizobiaceae</taxon>
        <taxon>Rhizobium/Agrobacterium group</taxon>
        <taxon>Agrobacterium</taxon>
    </lineage>
</organism>
<name>A0A7C1NVC9_9HYPH</name>
<proteinExistence type="predicted"/>
<gene>
    <name evidence="1" type="ORF">ENP70_16310</name>
</gene>
<reference evidence="1" key="1">
    <citation type="journal article" date="2020" name="mSystems">
        <title>Genome- and Community-Level Interaction Insights into Carbon Utilization and Element Cycling Functions of Hydrothermarchaeota in Hydrothermal Sediment.</title>
        <authorList>
            <person name="Zhou Z."/>
            <person name="Liu Y."/>
            <person name="Xu W."/>
            <person name="Pan J."/>
            <person name="Luo Z.H."/>
            <person name="Li M."/>
        </authorList>
    </citation>
    <scope>NUCLEOTIDE SEQUENCE [LARGE SCALE GENOMIC DNA]</scope>
    <source>
        <strain evidence="1">SpSt-243</strain>
    </source>
</reference>
<protein>
    <submittedName>
        <fullName evidence="1">Uncharacterized protein</fullName>
    </submittedName>
</protein>
<dbReference type="EMBL" id="DSKI01000838">
    <property type="protein sequence ID" value="HEB45215.1"/>
    <property type="molecule type" value="Genomic_DNA"/>
</dbReference>
<dbReference type="AlphaFoldDB" id="A0A7C1NVC9"/>
<accession>A0A7C1NVC9</accession>
<comment type="caution">
    <text evidence="1">The sequence shown here is derived from an EMBL/GenBank/DDBJ whole genome shotgun (WGS) entry which is preliminary data.</text>
</comment>
<evidence type="ECO:0000313" key="1">
    <source>
        <dbReference type="EMBL" id="HEB45215.1"/>
    </source>
</evidence>
<sequence length="113" mass="10271">MHWYTDYGVVVAGGVSVAPPVGAGAAGAGSVAGGGVTGSAAGGVVVSAGGGAGASAGGAAGVLLSVAGVAGVSAVFVPPKTKKAPAAITTISRMAMPQVAPPPAVVCWVTCGR</sequence>